<sequence length="151" mass="16077">MNFTIKDVTWSDADAGALRDAQRAEIAAVYGTSDSEPGTPPSAADIAAFVVAYTPDGTPVACGGLRRLDAATGEVKRMYVAPGARGSGVAAAVLEALESRARDRSWTRLRLETGDRQQAAVRFYTRSGYTPIPAFGAYRDAPDSLCFERAL</sequence>
<dbReference type="Gene3D" id="3.40.630.30">
    <property type="match status" value="1"/>
</dbReference>
<dbReference type="InterPro" id="IPR016181">
    <property type="entry name" value="Acyl_CoA_acyltransferase"/>
</dbReference>
<dbReference type="InterPro" id="IPR000182">
    <property type="entry name" value="GNAT_dom"/>
</dbReference>
<dbReference type="AlphaFoldDB" id="A0A5B8J685"/>
<evidence type="ECO:0000313" key="5">
    <source>
        <dbReference type="Proteomes" id="UP000320580"/>
    </source>
</evidence>
<dbReference type="PROSITE" id="PS51186">
    <property type="entry name" value="GNAT"/>
    <property type="match status" value="1"/>
</dbReference>
<dbReference type="OrthoDB" id="9803233at2"/>
<dbReference type="Pfam" id="PF00583">
    <property type="entry name" value="Acetyltransf_1"/>
    <property type="match status" value="1"/>
</dbReference>
<dbReference type="PANTHER" id="PTHR43877">
    <property type="entry name" value="AMINOALKYLPHOSPHONATE N-ACETYLTRANSFERASE-RELATED-RELATED"/>
    <property type="match status" value="1"/>
</dbReference>
<dbReference type="EMBL" id="CP042266">
    <property type="protein sequence ID" value="QDY77315.1"/>
    <property type="molecule type" value="Genomic_DNA"/>
</dbReference>
<dbReference type="PANTHER" id="PTHR43877:SF2">
    <property type="entry name" value="AMINOALKYLPHOSPHONATE N-ACETYLTRANSFERASE-RELATED"/>
    <property type="match status" value="1"/>
</dbReference>
<accession>A0A5B8J685</accession>
<name>A0A5B8J685_9ACTN</name>
<protein>
    <submittedName>
        <fullName evidence="4">GNAT family N-acetyltransferase</fullName>
    </submittedName>
</protein>
<dbReference type="Proteomes" id="UP000320580">
    <property type="component" value="Chromosome"/>
</dbReference>
<evidence type="ECO:0000313" key="4">
    <source>
        <dbReference type="EMBL" id="QDY77315.1"/>
    </source>
</evidence>
<dbReference type="InterPro" id="IPR050832">
    <property type="entry name" value="Bact_Acetyltransf"/>
</dbReference>
<evidence type="ECO:0000256" key="1">
    <source>
        <dbReference type="ARBA" id="ARBA00022679"/>
    </source>
</evidence>
<keyword evidence="2" id="KW-0012">Acyltransferase</keyword>
<dbReference type="RefSeq" id="WP_146480653.1">
    <property type="nucleotide sequence ID" value="NZ_CP042266.1"/>
</dbReference>
<feature type="domain" description="N-acetyltransferase" evidence="3">
    <location>
        <begin position="3"/>
        <end position="151"/>
    </location>
</feature>
<proteinExistence type="predicted"/>
<dbReference type="KEGG" id="sqz:FQU76_13195"/>
<dbReference type="SUPFAM" id="SSF55729">
    <property type="entry name" value="Acyl-CoA N-acyltransferases (Nat)"/>
    <property type="match status" value="1"/>
</dbReference>
<dbReference type="CDD" id="cd04301">
    <property type="entry name" value="NAT_SF"/>
    <property type="match status" value="1"/>
</dbReference>
<keyword evidence="1 4" id="KW-0808">Transferase</keyword>
<keyword evidence="5" id="KW-1185">Reference proteome</keyword>
<evidence type="ECO:0000256" key="2">
    <source>
        <dbReference type="ARBA" id="ARBA00023315"/>
    </source>
</evidence>
<dbReference type="GO" id="GO:0016747">
    <property type="term" value="F:acyltransferase activity, transferring groups other than amino-acyl groups"/>
    <property type="evidence" value="ECO:0007669"/>
    <property type="project" value="InterPro"/>
</dbReference>
<evidence type="ECO:0000259" key="3">
    <source>
        <dbReference type="PROSITE" id="PS51186"/>
    </source>
</evidence>
<organism evidence="4 5">
    <name type="scientific">Streptomyces qinzhouensis</name>
    <dbReference type="NCBI Taxonomy" id="2599401"/>
    <lineage>
        <taxon>Bacteria</taxon>
        <taxon>Bacillati</taxon>
        <taxon>Actinomycetota</taxon>
        <taxon>Actinomycetes</taxon>
        <taxon>Kitasatosporales</taxon>
        <taxon>Streptomycetaceae</taxon>
        <taxon>Streptomyces</taxon>
    </lineage>
</organism>
<gene>
    <name evidence="4" type="ORF">FQU76_13195</name>
</gene>
<reference evidence="4 5" key="1">
    <citation type="submission" date="2019-07" db="EMBL/GenBank/DDBJ databases">
        <authorList>
            <person name="Zhu P."/>
        </authorList>
    </citation>
    <scope>NUCLEOTIDE SEQUENCE [LARGE SCALE GENOMIC DNA]</scope>
    <source>
        <strain evidence="4 5">SSL-25</strain>
    </source>
</reference>